<dbReference type="CDD" id="cd14659">
    <property type="entry name" value="Imelysin-like_IPPA"/>
    <property type="match status" value="1"/>
</dbReference>
<evidence type="ECO:0000259" key="3">
    <source>
        <dbReference type="Pfam" id="PF09375"/>
    </source>
</evidence>
<evidence type="ECO:0000313" key="5">
    <source>
        <dbReference type="Proteomes" id="UP000554144"/>
    </source>
</evidence>
<dbReference type="OrthoDB" id="5729110at2"/>
<dbReference type="AlphaFoldDB" id="A0A853H1X2"/>
<dbReference type="InterPro" id="IPR018976">
    <property type="entry name" value="Imelysin-like"/>
</dbReference>
<dbReference type="RefSeq" id="WP_130037150.1">
    <property type="nucleotide sequence ID" value="NZ_JACCEV010000001.1"/>
</dbReference>
<dbReference type="Proteomes" id="UP000554144">
    <property type="component" value="Unassembled WGS sequence"/>
</dbReference>
<keyword evidence="5" id="KW-1185">Reference proteome</keyword>
<dbReference type="EMBL" id="JACCEV010000001">
    <property type="protein sequence ID" value="NYT85235.1"/>
    <property type="molecule type" value="Genomic_DNA"/>
</dbReference>
<keyword evidence="2" id="KW-0732">Signal</keyword>
<name>A0A853H1X2_9BURK</name>
<gene>
    <name evidence="4" type="ORF">H0A62_06425</name>
</gene>
<organism evidence="4 5">
    <name type="scientific">Pollutimonas harenae</name>
    <dbReference type="NCBI Taxonomy" id="657015"/>
    <lineage>
        <taxon>Bacteria</taxon>
        <taxon>Pseudomonadati</taxon>
        <taxon>Pseudomonadota</taxon>
        <taxon>Betaproteobacteria</taxon>
        <taxon>Burkholderiales</taxon>
        <taxon>Alcaligenaceae</taxon>
        <taxon>Pollutimonas</taxon>
    </lineage>
</organism>
<protein>
    <submittedName>
        <fullName evidence="4">Imelysin family protein</fullName>
    </submittedName>
</protein>
<comment type="caution">
    <text evidence="4">The sequence shown here is derived from an EMBL/GenBank/DDBJ whole genome shotgun (WGS) entry which is preliminary data.</text>
</comment>
<dbReference type="Pfam" id="PF09375">
    <property type="entry name" value="Peptidase_M75"/>
    <property type="match status" value="1"/>
</dbReference>
<dbReference type="InterPro" id="IPR038352">
    <property type="entry name" value="Imelysin_sf"/>
</dbReference>
<reference evidence="4 5" key="1">
    <citation type="submission" date="2020-07" db="EMBL/GenBank/DDBJ databases">
        <title>Taxonomic revisions and descriptions of new bacterial species based on genomic comparisons in the high-G+C-content subgroup of the family Alcaligenaceae.</title>
        <authorList>
            <person name="Szabo A."/>
            <person name="Felfoldi T."/>
        </authorList>
    </citation>
    <scope>NUCLEOTIDE SEQUENCE [LARGE SCALE GENOMIC DNA]</scope>
    <source>
        <strain evidence="4 5">DSM 25667</strain>
    </source>
</reference>
<dbReference type="GO" id="GO:0030313">
    <property type="term" value="C:cell envelope"/>
    <property type="evidence" value="ECO:0007669"/>
    <property type="project" value="UniProtKB-SubCell"/>
</dbReference>
<evidence type="ECO:0000313" key="4">
    <source>
        <dbReference type="EMBL" id="NYT85235.1"/>
    </source>
</evidence>
<evidence type="ECO:0000256" key="2">
    <source>
        <dbReference type="ARBA" id="ARBA00022729"/>
    </source>
</evidence>
<feature type="domain" description="Imelysin-like" evidence="3">
    <location>
        <begin position="53"/>
        <end position="325"/>
    </location>
</feature>
<sequence>MPDYTKNSIGRMHGAAWRFTTLGIGFLLAAGIARAGELPADLGSRLAQGYIAPAMQSFHRSAGQLHTGLQAWCSSPTEQGAQEIKDKFKNVVMAWSGIEFLRFGPLIAEHRFERVYFWPDPRGRTSRQVKKLLADPAGVPAAQALSKHSVAVQGLPALEYTLYRDSGLLASQGGDSFSSECAYAVSISENLVAIGSELGSAWGKGGDYAQKFSQPSPENSLYRSTDEIAHEAIKALSSGLQFARDVKLLPMLGDDISRAKYQRAPFWRSGLTAPSMAAGVDGMLRFYQAGGYQYKADDAWVQASTTDELIRVRDNFNSVNADIKQVASSEETYRQFKLAALMIKNAKGLVDENVAPALGVRIGFNALDGD</sequence>
<accession>A0A853H1X2</accession>
<dbReference type="InterPro" id="IPR034984">
    <property type="entry name" value="Imelysin-like_IPPA"/>
</dbReference>
<dbReference type="Gene3D" id="1.20.1420.20">
    <property type="entry name" value="M75 peptidase, HXXE motif"/>
    <property type="match status" value="1"/>
</dbReference>
<evidence type="ECO:0000256" key="1">
    <source>
        <dbReference type="ARBA" id="ARBA00004196"/>
    </source>
</evidence>
<proteinExistence type="predicted"/>
<comment type="subcellular location">
    <subcellularLocation>
        <location evidence="1">Cell envelope</location>
    </subcellularLocation>
</comment>